<evidence type="ECO:0000313" key="8">
    <source>
        <dbReference type="EMBL" id="ETW98410.1"/>
    </source>
</evidence>
<dbReference type="SUPFAM" id="SSF90002">
    <property type="entry name" value="Hypothetical protein YjiA, C-terminal domain"/>
    <property type="match status" value="1"/>
</dbReference>
<dbReference type="SUPFAM" id="SSF52540">
    <property type="entry name" value="P-loop containing nucleoside triphosphate hydrolases"/>
    <property type="match status" value="1"/>
</dbReference>
<dbReference type="InterPro" id="IPR011629">
    <property type="entry name" value="CobW-like_C"/>
</dbReference>
<evidence type="ECO:0000256" key="4">
    <source>
        <dbReference type="ARBA" id="ARBA00034320"/>
    </source>
</evidence>
<keyword evidence="9" id="KW-1185">Reference proteome</keyword>
<protein>
    <recommendedName>
        <fullName evidence="7">CobW C-terminal domain-containing protein</fullName>
    </recommendedName>
</protein>
<evidence type="ECO:0000259" key="7">
    <source>
        <dbReference type="SMART" id="SM00833"/>
    </source>
</evidence>
<reference evidence="8 9" key="1">
    <citation type="journal article" date="2014" name="Nature">
        <title>An environmental bacterial taxon with a large and distinct metabolic repertoire.</title>
        <authorList>
            <person name="Wilson M.C."/>
            <person name="Mori T."/>
            <person name="Ruckert C."/>
            <person name="Uria A.R."/>
            <person name="Helf M.J."/>
            <person name="Takada K."/>
            <person name="Gernert C."/>
            <person name="Steffens U.A."/>
            <person name="Heycke N."/>
            <person name="Schmitt S."/>
            <person name="Rinke C."/>
            <person name="Helfrich E.J."/>
            <person name="Brachmann A.O."/>
            <person name="Gurgui C."/>
            <person name="Wakimoto T."/>
            <person name="Kracht M."/>
            <person name="Crusemann M."/>
            <person name="Hentschel U."/>
            <person name="Abe I."/>
            <person name="Matsunaga S."/>
            <person name="Kalinowski J."/>
            <person name="Takeyama H."/>
            <person name="Piel J."/>
        </authorList>
    </citation>
    <scope>NUCLEOTIDE SEQUENCE [LARGE SCALE GENOMIC DNA]</scope>
    <source>
        <strain evidence="9">TSY1</strain>
    </source>
</reference>
<evidence type="ECO:0000256" key="6">
    <source>
        <dbReference type="ARBA" id="ARBA00049117"/>
    </source>
</evidence>
<comment type="function">
    <text evidence="5">Zinc chaperone that directly transfers zinc cofactor to target proteins, thereby activating them. Zinc is transferred from the CXCC motif in the GTPase domain to the zinc binding site in target proteins in a process requiring GTP hydrolysis.</text>
</comment>
<sequence>MAPHPTPPALPVTVIGGYLGAGKTTLLNRLLRVQDGRRIAVLVNDFGEINIDAALIENRDGRTIGLANGCVCCSIADDLGGALDRVAALSPAVEKVYIETSGVADPVRVSAYAQTWPGYGLAGILVLANVMRVRQQAGDKYIGATVTRQLRGADMIALSHIDLLPTASGAVDEVAQWLHTLAPHARIVPLTVDLPLDALTVEREAEDVLDVHADSSHNPSRDVQTMIFRRQSPLDLPRLKRLLDSLEPEVVRAKGFIVNVGAPTAVLLLQAAGGTWTLTPAPPSAEVPTQTTLVFQVAGGEAYVRHLRTALDRL</sequence>
<comment type="similarity">
    <text evidence="4">Belongs to the SIMIBI class G3E GTPase family. ZNG1 subfamily.</text>
</comment>
<dbReference type="PANTHER" id="PTHR13748:SF62">
    <property type="entry name" value="COBW DOMAIN-CONTAINING PROTEIN"/>
    <property type="match status" value="1"/>
</dbReference>
<dbReference type="AlphaFoldDB" id="W4LL24"/>
<dbReference type="GO" id="GO:0005737">
    <property type="term" value="C:cytoplasm"/>
    <property type="evidence" value="ECO:0007669"/>
    <property type="project" value="TreeGrafter"/>
</dbReference>
<keyword evidence="3" id="KW-0143">Chaperone</keyword>
<dbReference type="SMART" id="SM00833">
    <property type="entry name" value="CobW_C"/>
    <property type="match status" value="1"/>
</dbReference>
<dbReference type="Gene3D" id="3.40.50.300">
    <property type="entry name" value="P-loop containing nucleotide triphosphate hydrolases"/>
    <property type="match status" value="1"/>
</dbReference>
<comment type="caution">
    <text evidence="8">The sequence shown here is derived from an EMBL/GenBank/DDBJ whole genome shotgun (WGS) entry which is preliminary data.</text>
</comment>
<dbReference type="HOGENOM" id="CLU_017452_1_1_7"/>
<dbReference type="InterPro" id="IPR036627">
    <property type="entry name" value="CobW-likC_sf"/>
</dbReference>
<dbReference type="InterPro" id="IPR027417">
    <property type="entry name" value="P-loop_NTPase"/>
</dbReference>
<keyword evidence="2" id="KW-0378">Hydrolase</keyword>
<dbReference type="Pfam" id="PF07683">
    <property type="entry name" value="CobW_C"/>
    <property type="match status" value="1"/>
</dbReference>
<dbReference type="PATRIC" id="fig|1429438.4.peg.3682"/>
<dbReference type="Proteomes" id="UP000019141">
    <property type="component" value="Unassembled WGS sequence"/>
</dbReference>
<dbReference type="PANTHER" id="PTHR13748">
    <property type="entry name" value="COBW-RELATED"/>
    <property type="match status" value="1"/>
</dbReference>
<feature type="domain" description="CobW C-terminal" evidence="7">
    <location>
        <begin position="223"/>
        <end position="311"/>
    </location>
</feature>
<keyword evidence="1" id="KW-0547">Nucleotide-binding</keyword>
<gene>
    <name evidence="8" type="ORF">ETSY1_18870</name>
</gene>
<evidence type="ECO:0000313" key="9">
    <source>
        <dbReference type="Proteomes" id="UP000019141"/>
    </source>
</evidence>
<dbReference type="CDD" id="cd03112">
    <property type="entry name" value="CobW-like"/>
    <property type="match status" value="1"/>
</dbReference>
<dbReference type="Gene3D" id="3.30.1220.10">
    <property type="entry name" value="CobW-like, C-terminal domain"/>
    <property type="match status" value="1"/>
</dbReference>
<dbReference type="Pfam" id="PF02492">
    <property type="entry name" value="cobW"/>
    <property type="match status" value="1"/>
</dbReference>
<evidence type="ECO:0000256" key="2">
    <source>
        <dbReference type="ARBA" id="ARBA00022801"/>
    </source>
</evidence>
<accession>W4LL24</accession>
<dbReference type="GO" id="GO:0016787">
    <property type="term" value="F:hydrolase activity"/>
    <property type="evidence" value="ECO:0007669"/>
    <property type="project" value="UniProtKB-KW"/>
</dbReference>
<evidence type="ECO:0000256" key="1">
    <source>
        <dbReference type="ARBA" id="ARBA00022741"/>
    </source>
</evidence>
<evidence type="ECO:0000256" key="5">
    <source>
        <dbReference type="ARBA" id="ARBA00045658"/>
    </source>
</evidence>
<name>W4LL24_ENTF1</name>
<dbReference type="InterPro" id="IPR003495">
    <property type="entry name" value="CobW/HypB/UreG_nucleotide-bd"/>
</dbReference>
<comment type="catalytic activity">
    <reaction evidence="6">
        <text>GTP + H2O = GDP + phosphate + H(+)</text>
        <dbReference type="Rhea" id="RHEA:19669"/>
        <dbReference type="ChEBI" id="CHEBI:15377"/>
        <dbReference type="ChEBI" id="CHEBI:15378"/>
        <dbReference type="ChEBI" id="CHEBI:37565"/>
        <dbReference type="ChEBI" id="CHEBI:43474"/>
        <dbReference type="ChEBI" id="CHEBI:58189"/>
    </reaction>
    <physiologicalReaction direction="left-to-right" evidence="6">
        <dbReference type="Rhea" id="RHEA:19670"/>
    </physiologicalReaction>
</comment>
<evidence type="ECO:0000256" key="3">
    <source>
        <dbReference type="ARBA" id="ARBA00023186"/>
    </source>
</evidence>
<dbReference type="InterPro" id="IPR051316">
    <property type="entry name" value="Zinc-reg_GTPase_activator"/>
</dbReference>
<dbReference type="GO" id="GO:0000166">
    <property type="term" value="F:nucleotide binding"/>
    <property type="evidence" value="ECO:0007669"/>
    <property type="project" value="UniProtKB-KW"/>
</dbReference>
<dbReference type="EMBL" id="AZHW01000557">
    <property type="protein sequence ID" value="ETW98410.1"/>
    <property type="molecule type" value="Genomic_DNA"/>
</dbReference>
<proteinExistence type="inferred from homology"/>
<organism evidence="8 9">
    <name type="scientific">Entotheonella factor</name>
    <dbReference type="NCBI Taxonomy" id="1429438"/>
    <lineage>
        <taxon>Bacteria</taxon>
        <taxon>Pseudomonadati</taxon>
        <taxon>Nitrospinota/Tectimicrobiota group</taxon>
        <taxon>Candidatus Tectimicrobiota</taxon>
        <taxon>Candidatus Entotheonellia</taxon>
        <taxon>Candidatus Entotheonellales</taxon>
        <taxon>Candidatus Entotheonellaceae</taxon>
        <taxon>Candidatus Entotheonella</taxon>
    </lineage>
</organism>